<dbReference type="STRING" id="31234.E3MDI7"/>
<keyword evidence="7" id="KW-0072">Autophagy</keyword>
<evidence type="ECO:0000256" key="3">
    <source>
        <dbReference type="ARBA" id="ARBA00009714"/>
    </source>
</evidence>
<evidence type="ECO:0000256" key="11">
    <source>
        <dbReference type="ARBA" id="ARBA00024615"/>
    </source>
</evidence>
<dbReference type="GO" id="GO:0043495">
    <property type="term" value="F:protein-membrane adaptor activity"/>
    <property type="evidence" value="ECO:0007669"/>
    <property type="project" value="TreeGrafter"/>
</dbReference>
<dbReference type="PANTHER" id="PTHR13190">
    <property type="entry name" value="AUTOPHAGY-RELATED 2, ISOFORM A"/>
    <property type="match status" value="1"/>
</dbReference>
<evidence type="ECO:0000256" key="4">
    <source>
        <dbReference type="ARBA" id="ARBA00018070"/>
    </source>
</evidence>
<dbReference type="GO" id="GO:0005789">
    <property type="term" value="C:endoplasmic reticulum membrane"/>
    <property type="evidence" value="ECO:0007669"/>
    <property type="project" value="UniProtKB-SubCell"/>
</dbReference>
<evidence type="ECO:0000256" key="1">
    <source>
        <dbReference type="ARBA" id="ARBA00004406"/>
    </source>
</evidence>
<dbReference type="GO" id="GO:0061908">
    <property type="term" value="C:phagophore"/>
    <property type="evidence" value="ECO:0007669"/>
    <property type="project" value="TreeGrafter"/>
</dbReference>
<keyword evidence="13" id="KW-1185">Reference proteome</keyword>
<dbReference type="GO" id="GO:0000422">
    <property type="term" value="P:autophagy of mitochondrion"/>
    <property type="evidence" value="ECO:0007669"/>
    <property type="project" value="TreeGrafter"/>
</dbReference>
<evidence type="ECO:0000313" key="13">
    <source>
        <dbReference type="Proteomes" id="UP000008281"/>
    </source>
</evidence>
<dbReference type="PANTHER" id="PTHR13190:SF1">
    <property type="entry name" value="AUTOPHAGY-RELATED 2, ISOFORM A"/>
    <property type="match status" value="1"/>
</dbReference>
<evidence type="ECO:0000256" key="9">
    <source>
        <dbReference type="ARBA" id="ARBA00023136"/>
    </source>
</evidence>
<dbReference type="GO" id="GO:0061709">
    <property type="term" value="P:reticulophagy"/>
    <property type="evidence" value="ECO:0007669"/>
    <property type="project" value="TreeGrafter"/>
</dbReference>
<proteinExistence type="inferred from homology"/>
<dbReference type="GO" id="GO:0034727">
    <property type="term" value="P:piecemeal microautophagy of the nucleus"/>
    <property type="evidence" value="ECO:0007669"/>
    <property type="project" value="TreeGrafter"/>
</dbReference>
<dbReference type="GO" id="GO:0006869">
    <property type="term" value="P:lipid transport"/>
    <property type="evidence" value="ECO:0007669"/>
    <property type="project" value="UniProtKB-KW"/>
</dbReference>
<dbReference type="Proteomes" id="UP000008281">
    <property type="component" value="Unassembled WGS sequence"/>
</dbReference>
<evidence type="ECO:0000256" key="5">
    <source>
        <dbReference type="ARBA" id="ARBA00022448"/>
    </source>
</evidence>
<dbReference type="HOGENOM" id="CLU_001781_0_0_1"/>
<sequence>MNSIYNVFNEFFGKSKMTLNSINKIWCKLVIQRYLGAWLENTVSSDQLSIQLSTGCLELKNLDINANAVNTALAERCFPFILVDGYIGKLKVDIPWNAIMTESSKMCIDDLQLTFKIDETIKLGDMSTSEFVIISILFMSNLFSAKSMIEGVFMSFSTEEMVRSVFSEVSSENSFAKFDVNQQTTQYFSAILTSVLSRFCLTVNSIILRFESQQNTESDLATAVEVNVKSATFVDEQSQSDKMDDNEKSNCLNKKINLYGVSIHTDVFSEIYRSEKCSDDDMDTFYSCPEEMAPLNDQFQTGKREPAGIKLPSNPIICAEIIGNISCGIRLNDCVNERKNLKMQIDIAMDGVNAFATPSQIKIIERFEKIGVELSYVVIFRLFIFSTNSQYKMKYENKSEVEIKSDVTVNTNIGTLSIYIPHCDYLSSDYVLKHGGYAKVLDILRNESTLFFKPVKKVAKQSIANISKTTESCYPKDHLRITGCSLKATARQWKIGTIGQFSCNVLMSDLNLLEFLTPESAPENNGPLCINLFNFRSQNSNPNFEMSLRTANGKTNIDVLLAAVQTEIDFSIINRIPNLVKYGLFFNQGLGERNNVPVMTEKFDGNPPDTIINIKCPNWQVELRVPKTDFHYPLKSFSQRQVHNELVSFEIKNLDLSIPIVEGASIFQLTCSEIYGDLSGEGLNIPKEQKTFFYASENYSEKIKVELSFNMDSKRKKSKAVKLKVNQAGAREEMSSFQNGYDSTNVQLRVPVLRFHVPEKSSLQIFYNTLANGLSYFRSTTSTFEEDSANIAELFEDVSHIFVLTLTADKCTVLCNTQDGKKPTQVSLDFKKLNIGVTTGRKGDVNQTHFNVTSSKMEIGSGDVSNEKRIPNDISINSFGKWNKHSSQLESVLPSDELSCGSKEDALAVTIRKNFNPDANTIDVLLEITIRNSQVHAKPFNNLESFWITHLSELFTLQEYIIPGYVKPAISMNLDVSLQNTFIFYDHSWVQPNSKLKFRGALGECTLVTSIVQDSHVFKTLLTSEGCRLYISRDSLQETSAQTFIPFLKFGSLRFDLSLDFTKEYDVKMMPIIEASCQNTIVMASVCADSLATLIQTVFDCSEEKQEKLGNTMRESVWNGMSKLTESVEKLKSSAGLPDDVQERVEAMIKDAMDEQCLDVISEDHEMDESQKITRKSGKVKEETSAKNFTVADNGLGTESSVRRLLKISRHEKPEVTKHNFFYPINAEPSQNILGNSTPTLKLFVKDVTLRLSLYAGNDLSEVSSPPKHYCTRDFKHGNSTGGPNRDQSAFVVFEFDKITLIKHFFDKNAAFFSTTLFEIGEFVIRDCVKASEIQEMLYQYSTTNKPRRESAPFFSVKMTESHSREGNMRVSMLPLKLNLDQNTVEFFVDFFDETLGMIDLPNTYVNIPVQLPIIKSPVSNDEILKNSTMMGTIHPSQSVIISETEEHKNFLTSVEDEPQPIIENKYQEFQEIFNSEDTFFKQFVFSPSVKIYIDYHGKRKLTMENQDPIVRFLAAFGQLNKMPITLHEINTRSGLLGTRSCFKYAVEKWSTANFANMPSVLASLGPIRPFVQVGKGVVDLFAMPVDEYRKKDGQMLKGVQKGVRSFGVSSANGIVGMAQTVTEFVQGATEWTINEINPRDQQMAYETGSNRYHQTKEDFNLTKENRPSNNSFIRSAVQYTVPIFLSPLLSTTQITSQLLGGLRNQLNPDTYQDELRKWGEKKDN</sequence>
<keyword evidence="6" id="KW-0256">Endoplasmic reticulum</keyword>
<dbReference type="GO" id="GO:0000045">
    <property type="term" value="P:autophagosome assembly"/>
    <property type="evidence" value="ECO:0007669"/>
    <property type="project" value="TreeGrafter"/>
</dbReference>
<dbReference type="GO" id="GO:0032266">
    <property type="term" value="F:phosphatidylinositol-3-phosphate binding"/>
    <property type="evidence" value="ECO:0007669"/>
    <property type="project" value="TreeGrafter"/>
</dbReference>
<accession>E3MDI7</accession>
<keyword evidence="5" id="KW-0813">Transport</keyword>
<comment type="subcellular location">
    <subcellularLocation>
        <location evidence="1">Endoplasmic reticulum membrane</location>
        <topology evidence="1">Peripheral membrane protein</topology>
    </subcellularLocation>
    <subcellularLocation>
        <location evidence="2">Preautophagosomal structure membrane</location>
        <topology evidence="2">Peripheral membrane protein</topology>
    </subcellularLocation>
</comment>
<dbReference type="Pfam" id="PF13329">
    <property type="entry name" value="ATG2_CAD"/>
    <property type="match status" value="1"/>
</dbReference>
<dbReference type="GO" id="GO:0061723">
    <property type="term" value="P:glycophagy"/>
    <property type="evidence" value="ECO:0007669"/>
    <property type="project" value="TreeGrafter"/>
</dbReference>
<evidence type="ECO:0000256" key="7">
    <source>
        <dbReference type="ARBA" id="ARBA00023006"/>
    </source>
</evidence>
<name>E3MDI7_CAERE</name>
<dbReference type="GO" id="GO:0034045">
    <property type="term" value="C:phagophore assembly site membrane"/>
    <property type="evidence" value="ECO:0007669"/>
    <property type="project" value="UniProtKB-SubCell"/>
</dbReference>
<comment type="similarity">
    <text evidence="3">Belongs to the ATG2 family.</text>
</comment>
<keyword evidence="9" id="KW-0472">Membrane</keyword>
<dbReference type="eggNOG" id="KOG2993">
    <property type="taxonomic scope" value="Eukaryota"/>
</dbReference>
<protein>
    <recommendedName>
        <fullName evidence="4">Autophagy-related protein 2</fullName>
    </recommendedName>
</protein>
<reference evidence="12" key="1">
    <citation type="submission" date="2007-07" db="EMBL/GenBank/DDBJ databases">
        <title>PCAP assembly of the Caenorhabditis remanei genome.</title>
        <authorList>
            <consortium name="The Caenorhabditis remanei Sequencing Consortium"/>
            <person name="Wilson R.K."/>
        </authorList>
    </citation>
    <scope>NUCLEOTIDE SEQUENCE [LARGE SCALE GENOMIC DNA]</scope>
    <source>
        <strain evidence="12">PB4641</strain>
    </source>
</reference>
<evidence type="ECO:0000256" key="10">
    <source>
        <dbReference type="ARBA" id="ARBA00024479"/>
    </source>
</evidence>
<dbReference type="OrthoDB" id="18982at2759"/>
<evidence type="ECO:0000256" key="8">
    <source>
        <dbReference type="ARBA" id="ARBA00023055"/>
    </source>
</evidence>
<dbReference type="EMBL" id="DS268437">
    <property type="protein sequence ID" value="EFO99227.1"/>
    <property type="molecule type" value="Genomic_DNA"/>
</dbReference>
<gene>
    <name evidence="12" type="ORF">CRE_17821</name>
</gene>
<comment type="catalytic activity">
    <reaction evidence="11">
        <text>a 1,2-diacyl-sn-glycero-3-phosphoethanolamine(in) = a 1,2-diacyl-sn-glycero-3-phosphoethanolamine(out)</text>
        <dbReference type="Rhea" id="RHEA:38895"/>
        <dbReference type="ChEBI" id="CHEBI:64612"/>
    </reaction>
</comment>
<dbReference type="InParanoid" id="E3MDI7"/>
<dbReference type="InterPro" id="IPR026849">
    <property type="entry name" value="ATG2"/>
</dbReference>
<evidence type="ECO:0000256" key="6">
    <source>
        <dbReference type="ARBA" id="ARBA00022824"/>
    </source>
</evidence>
<keyword evidence="8" id="KW-0445">Lipid transport</keyword>
<organism evidence="13">
    <name type="scientific">Caenorhabditis remanei</name>
    <name type="common">Caenorhabditis vulgaris</name>
    <dbReference type="NCBI Taxonomy" id="31234"/>
    <lineage>
        <taxon>Eukaryota</taxon>
        <taxon>Metazoa</taxon>
        <taxon>Ecdysozoa</taxon>
        <taxon>Nematoda</taxon>
        <taxon>Chromadorea</taxon>
        <taxon>Rhabditida</taxon>
        <taxon>Rhabditina</taxon>
        <taxon>Rhabditomorpha</taxon>
        <taxon>Rhabditoidea</taxon>
        <taxon>Rhabditidae</taxon>
        <taxon>Peloderinae</taxon>
        <taxon>Caenorhabditis</taxon>
    </lineage>
</organism>
<evidence type="ECO:0000313" key="12">
    <source>
        <dbReference type="EMBL" id="EFO99227.1"/>
    </source>
</evidence>
<evidence type="ECO:0000256" key="2">
    <source>
        <dbReference type="ARBA" id="ARBA00004623"/>
    </source>
</evidence>
<comment type="catalytic activity">
    <reaction evidence="10">
        <text>a 1,2-diacyl-sn-glycero-3-phospho-L-serine(in) = a 1,2-diacyl-sn-glycero-3-phospho-L-serine(out)</text>
        <dbReference type="Rhea" id="RHEA:38663"/>
        <dbReference type="ChEBI" id="CHEBI:57262"/>
    </reaction>
</comment>